<protein>
    <submittedName>
        <fullName evidence="3">Tripartite tricarboxylate transporter TctB family protein</fullName>
    </submittedName>
</protein>
<dbReference type="EMBL" id="JAKRVX010000008">
    <property type="protein sequence ID" value="MCL9818136.1"/>
    <property type="molecule type" value="Genomic_DNA"/>
</dbReference>
<dbReference type="Proteomes" id="UP001203207">
    <property type="component" value="Unassembled WGS sequence"/>
</dbReference>
<feature type="transmembrane region" description="Helical" evidence="1">
    <location>
        <begin position="16"/>
        <end position="33"/>
    </location>
</feature>
<evidence type="ECO:0000313" key="3">
    <source>
        <dbReference type="EMBL" id="MCL9818136.1"/>
    </source>
</evidence>
<feature type="transmembrane region" description="Helical" evidence="1">
    <location>
        <begin position="45"/>
        <end position="67"/>
    </location>
</feature>
<reference evidence="3" key="2">
    <citation type="submission" date="2022-02" db="EMBL/GenBank/DDBJ databases">
        <authorList>
            <person name="Elcheninov A.G."/>
            <person name="Sorokin D.Y."/>
            <person name="Kublanov I.V."/>
        </authorList>
    </citation>
    <scope>NUCLEOTIDE SEQUENCE</scope>
    <source>
        <strain evidence="3">AArc-St2</strain>
    </source>
</reference>
<feature type="domain" description="DUF1468" evidence="2">
    <location>
        <begin position="19"/>
        <end position="178"/>
    </location>
</feature>
<feature type="transmembrane region" description="Helical" evidence="1">
    <location>
        <begin position="123"/>
        <end position="146"/>
    </location>
</feature>
<dbReference type="RefSeq" id="WP_250585614.1">
    <property type="nucleotide sequence ID" value="NZ_JAKRVX010000008.1"/>
</dbReference>
<reference evidence="3" key="1">
    <citation type="journal article" date="2022" name="Syst. Appl. Microbiol.">
        <title>Natronocalculus amylovorans gen. nov., sp. nov., and Natranaeroarchaeum aerophilus sp. nov., dominant culturable amylolytic natronoarchaea from hypersaline soda lakes in southwestern Siberia.</title>
        <authorList>
            <person name="Sorokin D.Y."/>
            <person name="Elcheninov A.G."/>
            <person name="Khizhniak T.V."/>
            <person name="Koenen M."/>
            <person name="Bale N.J."/>
            <person name="Damste J.S.S."/>
            <person name="Kublanov I.V."/>
        </authorList>
    </citation>
    <scope>NUCLEOTIDE SEQUENCE</scope>
    <source>
        <strain evidence="3">AArc-St2</strain>
    </source>
</reference>
<keyword evidence="4" id="KW-1185">Reference proteome</keyword>
<feature type="transmembrane region" description="Helical" evidence="1">
    <location>
        <begin position="158"/>
        <end position="179"/>
    </location>
</feature>
<dbReference type="Pfam" id="PF07331">
    <property type="entry name" value="TctB"/>
    <property type="match status" value="1"/>
</dbReference>
<dbReference type="InterPro" id="IPR009936">
    <property type="entry name" value="DUF1468"/>
</dbReference>
<evidence type="ECO:0000256" key="1">
    <source>
        <dbReference type="SAM" id="Phobius"/>
    </source>
</evidence>
<sequence>MSIESVFRTLYDRVNMEYGLLFLMLISASYMIWESFNFRIGQAATFPRLTAGFVVIGTILLLLRPILPEPIYSFVAKDARALDVSEDFEEQTREEEDIEPDEVTSLSTVDRPLPDAVFTTLAAIGYVIGGYVAGLFIMTPIFVAVYTSWFRVELWVRGVLVAISVAIAYAFLTVLNVSIDEGEFLFTGGLL</sequence>
<evidence type="ECO:0000259" key="2">
    <source>
        <dbReference type="Pfam" id="PF07331"/>
    </source>
</evidence>
<proteinExistence type="predicted"/>
<keyword evidence="1" id="KW-0472">Membrane</keyword>
<keyword evidence="1" id="KW-1133">Transmembrane helix</keyword>
<gene>
    <name evidence="3" type="ORF">AArcSt2_14425</name>
</gene>
<keyword evidence="1" id="KW-0812">Transmembrane</keyword>
<dbReference type="AlphaFoldDB" id="A0AAE3FZS1"/>
<organism evidence="3 4">
    <name type="scientific">Natronocalculus amylovorans</name>
    <dbReference type="NCBI Taxonomy" id="2917812"/>
    <lineage>
        <taxon>Archaea</taxon>
        <taxon>Methanobacteriati</taxon>
        <taxon>Methanobacteriota</taxon>
        <taxon>Stenosarchaea group</taxon>
        <taxon>Halobacteria</taxon>
        <taxon>Halobacteriales</taxon>
        <taxon>Haloferacaceae</taxon>
        <taxon>Natronocalculus</taxon>
    </lineage>
</organism>
<accession>A0AAE3FZS1</accession>
<evidence type="ECO:0000313" key="4">
    <source>
        <dbReference type="Proteomes" id="UP001203207"/>
    </source>
</evidence>
<comment type="caution">
    <text evidence="3">The sequence shown here is derived from an EMBL/GenBank/DDBJ whole genome shotgun (WGS) entry which is preliminary data.</text>
</comment>
<name>A0AAE3FZS1_9EURY</name>